<feature type="domain" description="Transposase TnpC homeodomain" evidence="4">
    <location>
        <begin position="50"/>
        <end position="124"/>
    </location>
</feature>
<dbReference type="Pfam" id="PF13817">
    <property type="entry name" value="DDE_Tnp_IS66_C"/>
    <property type="match status" value="1"/>
</dbReference>
<dbReference type="InterPro" id="IPR052344">
    <property type="entry name" value="Transposase-related"/>
</dbReference>
<dbReference type="Proteomes" id="UP000255108">
    <property type="component" value="Unassembled WGS sequence"/>
</dbReference>
<dbReference type="AlphaFoldDB" id="A0A377QB29"/>
<feature type="region of interest" description="Disordered" evidence="1">
    <location>
        <begin position="90"/>
        <end position="114"/>
    </location>
</feature>
<dbReference type="EMBL" id="UGHR01000001">
    <property type="protein sequence ID" value="STQ91925.1"/>
    <property type="molecule type" value="Genomic_DNA"/>
</dbReference>
<organism evidence="6 7">
    <name type="scientific">Iodobacter fluviatilis</name>
    <dbReference type="NCBI Taxonomy" id="537"/>
    <lineage>
        <taxon>Bacteria</taxon>
        <taxon>Pseudomonadati</taxon>
        <taxon>Pseudomonadota</taxon>
        <taxon>Betaproteobacteria</taxon>
        <taxon>Neisseriales</taxon>
        <taxon>Chitinibacteraceae</taxon>
        <taxon>Iodobacter</taxon>
    </lineage>
</organism>
<evidence type="ECO:0000259" key="5">
    <source>
        <dbReference type="Pfam" id="PF13817"/>
    </source>
</evidence>
<dbReference type="InterPro" id="IPR024474">
    <property type="entry name" value="Znf_dom_IS66"/>
</dbReference>
<evidence type="ECO:0000313" key="7">
    <source>
        <dbReference type="Proteomes" id="UP000255108"/>
    </source>
</evidence>
<proteinExistence type="predicted"/>
<evidence type="ECO:0000259" key="2">
    <source>
        <dbReference type="Pfam" id="PF03050"/>
    </source>
</evidence>
<evidence type="ECO:0000259" key="4">
    <source>
        <dbReference type="Pfam" id="PF13007"/>
    </source>
</evidence>
<gene>
    <name evidence="6" type="ORF">NCTC11159_03008</name>
</gene>
<dbReference type="NCBIfam" id="NF033517">
    <property type="entry name" value="transpos_IS66"/>
    <property type="match status" value="1"/>
</dbReference>
<dbReference type="Pfam" id="PF03050">
    <property type="entry name" value="DDE_Tnp_IS66"/>
    <property type="match status" value="1"/>
</dbReference>
<sequence length="516" mass="57449">MTLAPNHPSMATNSPSLAEAQALVAQLQAQLATRDQHIQSLELKNQKLVIELAHLKRIRFGTKSEALSVEQKQLFEDDADQDLAAITAELDETPASNDAPVSRLKPRPRAGRQPLPEHLERVEVRHEPEQCTCGQCQAKLVKIGEDVSEQLDIEPARFFVVRHIRPQYACRQCETITAAPVPPAVIDGGMATPGLLAWVAVSKYLDHLPLYRVEQIAARQQVILARSTLSEWIGRIGVALQPLADRLSEKLRQQTSLHADETPVQQLDPGKGKTKRAYLWAYRSNDLSGSPPMVVFDYQISRSGQHAAHYLQHWRGTLMVDDYSGYKALFANGVRELGCWAHARRKFFELHAAGGHPVAAEALQRIARLYAIEEQAKDQTADQRAQSRALNSQSELQSLHDWLLKLRPNVANGGGLAKAIDYTLRRWPALIHYAETGDLPIDNNPIENAIRPIAIGKKNWLFAGSERAGKRAAAIQSLFATAKLNGIEPSQWLKATLEKLPTWPNSRIDELLPLRG</sequence>
<accession>A0A377QB29</accession>
<name>A0A377QB29_9NEIS</name>
<dbReference type="InterPro" id="IPR039552">
    <property type="entry name" value="IS66_C"/>
</dbReference>
<feature type="domain" description="Transposase IS66 central" evidence="2">
    <location>
        <begin position="188"/>
        <end position="470"/>
    </location>
</feature>
<dbReference type="PANTHER" id="PTHR33678">
    <property type="entry name" value="BLL1576 PROTEIN"/>
    <property type="match status" value="1"/>
</dbReference>
<protein>
    <submittedName>
        <fullName evidence="6">Transposase and inactivated derivatives</fullName>
    </submittedName>
</protein>
<reference evidence="6 7" key="1">
    <citation type="submission" date="2018-06" db="EMBL/GenBank/DDBJ databases">
        <authorList>
            <consortium name="Pathogen Informatics"/>
            <person name="Doyle S."/>
        </authorList>
    </citation>
    <scope>NUCLEOTIDE SEQUENCE [LARGE SCALE GENOMIC DNA]</scope>
    <source>
        <strain evidence="6 7">NCTC11159</strain>
    </source>
</reference>
<evidence type="ECO:0000313" key="6">
    <source>
        <dbReference type="EMBL" id="STQ91925.1"/>
    </source>
</evidence>
<feature type="domain" description="Transposase IS66 C-terminal" evidence="5">
    <location>
        <begin position="477"/>
        <end position="513"/>
    </location>
</feature>
<dbReference type="Pfam" id="PF13005">
    <property type="entry name" value="zf-IS66"/>
    <property type="match status" value="1"/>
</dbReference>
<dbReference type="InterPro" id="IPR024463">
    <property type="entry name" value="Transposase_TnpC_homeodom"/>
</dbReference>
<dbReference type="Pfam" id="PF13007">
    <property type="entry name" value="LZ_Tnp_IS66"/>
    <property type="match status" value="1"/>
</dbReference>
<evidence type="ECO:0000259" key="3">
    <source>
        <dbReference type="Pfam" id="PF13005"/>
    </source>
</evidence>
<dbReference type="InterPro" id="IPR004291">
    <property type="entry name" value="Transposase_IS66_central"/>
</dbReference>
<evidence type="ECO:0000256" key="1">
    <source>
        <dbReference type="SAM" id="MobiDB-lite"/>
    </source>
</evidence>
<dbReference type="PANTHER" id="PTHR33678:SF1">
    <property type="entry name" value="BLL1576 PROTEIN"/>
    <property type="match status" value="1"/>
</dbReference>
<feature type="domain" description="Transposase IS66 zinc-finger binding" evidence="3">
    <location>
        <begin position="131"/>
        <end position="174"/>
    </location>
</feature>